<protein>
    <submittedName>
        <fullName evidence="2">(spotted green pufferfish) hypothetical protein</fullName>
    </submittedName>
</protein>
<evidence type="ECO:0000256" key="1">
    <source>
        <dbReference type="SAM" id="MobiDB-lite"/>
    </source>
</evidence>
<dbReference type="AlphaFoldDB" id="Q4RTL3"/>
<proteinExistence type="predicted"/>
<dbReference type="KEGG" id="tng:GSTEN00029199G001"/>
<dbReference type="EMBL" id="CAAE01014997">
    <property type="protein sequence ID" value="CAG08269.1"/>
    <property type="molecule type" value="Genomic_DNA"/>
</dbReference>
<feature type="region of interest" description="Disordered" evidence="1">
    <location>
        <begin position="6"/>
        <end position="25"/>
    </location>
</feature>
<feature type="compositionally biased region" description="Basic and acidic residues" evidence="1">
    <location>
        <begin position="119"/>
        <end position="129"/>
    </location>
</feature>
<name>Q4RTL3_TETNG</name>
<evidence type="ECO:0000313" key="2">
    <source>
        <dbReference type="EMBL" id="CAG08269.1"/>
    </source>
</evidence>
<reference evidence="2" key="1">
    <citation type="journal article" date="2004" name="Nature">
        <title>Genome duplication in the teleost fish Tetraodon nigroviridis reveals the early vertebrate proto-karyotype.</title>
        <authorList>
            <person name="Jaillon O."/>
            <person name="Aury J.-M."/>
            <person name="Brunet F."/>
            <person name="Petit J.-L."/>
            <person name="Stange-Thomann N."/>
            <person name="Mauceli E."/>
            <person name="Bouneau L."/>
            <person name="Fischer C."/>
            <person name="Ozouf-Costaz C."/>
            <person name="Bernot A."/>
            <person name="Nicaud S."/>
            <person name="Jaffe D."/>
            <person name="Fisher S."/>
            <person name="Lutfalla G."/>
            <person name="Dossat C."/>
            <person name="Segurens B."/>
            <person name="Dasilva C."/>
            <person name="Salanoubat M."/>
            <person name="Levy M."/>
            <person name="Boudet N."/>
            <person name="Castellano S."/>
            <person name="Anthouard V."/>
            <person name="Jubin C."/>
            <person name="Castelli V."/>
            <person name="Katinka M."/>
            <person name="Vacherie B."/>
            <person name="Biemont C."/>
            <person name="Skalli Z."/>
            <person name="Cattolico L."/>
            <person name="Poulain J."/>
            <person name="De Berardinis V."/>
            <person name="Cruaud C."/>
            <person name="Duprat S."/>
            <person name="Brottier P."/>
            <person name="Coutanceau J.-P."/>
            <person name="Gouzy J."/>
            <person name="Parra G."/>
            <person name="Lardier G."/>
            <person name="Chapple C."/>
            <person name="McKernan K.J."/>
            <person name="McEwan P."/>
            <person name="Bosak S."/>
            <person name="Kellis M."/>
            <person name="Volff J.-N."/>
            <person name="Guigo R."/>
            <person name="Zody M.C."/>
            <person name="Mesirov J."/>
            <person name="Lindblad-Toh K."/>
            <person name="Birren B."/>
            <person name="Nusbaum C."/>
            <person name="Kahn D."/>
            <person name="Robinson-Rechavi M."/>
            <person name="Laudet V."/>
            <person name="Schachter V."/>
            <person name="Quetier F."/>
            <person name="Saurin W."/>
            <person name="Scarpelli C."/>
            <person name="Wincker P."/>
            <person name="Lander E.S."/>
            <person name="Weissenbach J."/>
            <person name="Roest Crollius H."/>
        </authorList>
    </citation>
    <scope>NUCLEOTIDE SEQUENCE [LARGE SCALE GENOMIC DNA]</scope>
</reference>
<reference evidence="2" key="2">
    <citation type="submission" date="2004-02" db="EMBL/GenBank/DDBJ databases">
        <authorList>
            <consortium name="Genoscope"/>
            <consortium name="Whitehead Institute Centre for Genome Research"/>
        </authorList>
    </citation>
    <scope>NUCLEOTIDE SEQUENCE</scope>
</reference>
<gene>
    <name evidence="2" type="ORF">GSTENG00029199001</name>
</gene>
<accession>Q4RTL3</accession>
<sequence>MEVCCEDPELTSSLGRTPRGSVKRKVSDVAQAAPAAHKRSSDPGMKPGFSGCCVKMTTPPNTQRIRWKVAHSSARNLGRYHELRRDRGRWVGYVREAGGNKWSQFAGTAPRKRAWTTPRRAERASRHGPETAQTLLSQRREWERSVLPLVRYNSGEPGVLRCYLAVKSAGRGNDIMASLNRCGSRAREAKMLALTLLVSRAILPFVVPREQLWQFNPACLVSVLIRSVIRSGISPGRCTRLLACPCGR</sequence>
<comment type="caution">
    <text evidence="2">The sequence shown here is derived from an EMBL/GenBank/DDBJ whole genome shotgun (WGS) entry which is preliminary data.</text>
</comment>
<feature type="region of interest" description="Disordered" evidence="1">
    <location>
        <begin position="106"/>
        <end position="133"/>
    </location>
</feature>
<organism evidence="2">
    <name type="scientific">Tetraodon nigroviridis</name>
    <name type="common">Spotted green pufferfish</name>
    <name type="synonym">Chelonodon nigroviridis</name>
    <dbReference type="NCBI Taxonomy" id="99883"/>
    <lineage>
        <taxon>Eukaryota</taxon>
        <taxon>Metazoa</taxon>
        <taxon>Chordata</taxon>
        <taxon>Craniata</taxon>
        <taxon>Vertebrata</taxon>
        <taxon>Euteleostomi</taxon>
        <taxon>Actinopterygii</taxon>
        <taxon>Neopterygii</taxon>
        <taxon>Teleostei</taxon>
        <taxon>Neoteleostei</taxon>
        <taxon>Acanthomorphata</taxon>
        <taxon>Eupercaria</taxon>
        <taxon>Tetraodontiformes</taxon>
        <taxon>Tetradontoidea</taxon>
        <taxon>Tetraodontidae</taxon>
        <taxon>Tetraodon</taxon>
    </lineage>
</organism>